<feature type="region of interest" description="Disordered" evidence="10">
    <location>
        <begin position="167"/>
        <end position="189"/>
    </location>
</feature>
<dbReference type="CDD" id="cd18787">
    <property type="entry name" value="SF2_C_DEAD"/>
    <property type="match status" value="1"/>
</dbReference>
<dbReference type="InterPro" id="IPR001650">
    <property type="entry name" value="Helicase_C-like"/>
</dbReference>
<keyword evidence="2 9" id="KW-0547">Nucleotide-binding</keyword>
<evidence type="ECO:0000313" key="15">
    <source>
        <dbReference type="Proteomes" id="UP000266673"/>
    </source>
</evidence>
<comment type="catalytic activity">
    <reaction evidence="7">
        <text>ATP + H2O = ADP + phosphate + H(+)</text>
        <dbReference type="Rhea" id="RHEA:13065"/>
        <dbReference type="ChEBI" id="CHEBI:15377"/>
        <dbReference type="ChEBI" id="CHEBI:15378"/>
        <dbReference type="ChEBI" id="CHEBI:30616"/>
        <dbReference type="ChEBI" id="CHEBI:43474"/>
        <dbReference type="ChEBI" id="CHEBI:456216"/>
        <dbReference type="EC" id="3.6.4.13"/>
    </reaction>
</comment>
<dbReference type="AlphaFoldDB" id="A0A397VNG5"/>
<evidence type="ECO:0000256" key="5">
    <source>
        <dbReference type="ARBA" id="ARBA00022840"/>
    </source>
</evidence>
<dbReference type="OrthoDB" id="4310724at2759"/>
<dbReference type="InterPro" id="IPR000629">
    <property type="entry name" value="RNA-helicase_DEAD-box_CS"/>
</dbReference>
<dbReference type="PANTHER" id="PTHR47959">
    <property type="entry name" value="ATP-DEPENDENT RNA HELICASE RHLE-RELATED"/>
    <property type="match status" value="1"/>
</dbReference>
<dbReference type="Proteomes" id="UP000266673">
    <property type="component" value="Unassembled WGS sequence"/>
</dbReference>
<gene>
    <name evidence="14" type="ORF">C2G38_2242236</name>
</gene>
<dbReference type="GO" id="GO:0005524">
    <property type="term" value="F:ATP binding"/>
    <property type="evidence" value="ECO:0007669"/>
    <property type="project" value="UniProtKB-KW"/>
</dbReference>
<comment type="caution">
    <text evidence="14">The sequence shown here is derived from an EMBL/GenBank/DDBJ whole genome shotgun (WGS) entry which is preliminary data.</text>
</comment>
<name>A0A397VNG5_9GLOM</name>
<feature type="compositionally biased region" description="Basic residues" evidence="10">
    <location>
        <begin position="114"/>
        <end position="127"/>
    </location>
</feature>
<evidence type="ECO:0000256" key="6">
    <source>
        <dbReference type="ARBA" id="ARBA00022884"/>
    </source>
</evidence>
<evidence type="ECO:0000256" key="3">
    <source>
        <dbReference type="ARBA" id="ARBA00022801"/>
    </source>
</evidence>
<keyword evidence="5 9" id="KW-0067">ATP-binding</keyword>
<dbReference type="InterPro" id="IPR011545">
    <property type="entry name" value="DEAD/DEAH_box_helicase_dom"/>
</dbReference>
<dbReference type="CDD" id="cd17946">
    <property type="entry name" value="DEADc_DDX24"/>
    <property type="match status" value="1"/>
</dbReference>
<feature type="compositionally biased region" description="Polar residues" evidence="10">
    <location>
        <begin position="167"/>
        <end position="178"/>
    </location>
</feature>
<comment type="similarity">
    <text evidence="9">Belongs to the DEAD box helicase family.</text>
</comment>
<evidence type="ECO:0000259" key="13">
    <source>
        <dbReference type="PROSITE" id="PS51195"/>
    </source>
</evidence>
<accession>A0A397VNG5</accession>
<dbReference type="InterPro" id="IPR050079">
    <property type="entry name" value="DEAD_box_RNA_helicase"/>
</dbReference>
<dbReference type="STRING" id="44941.A0A397VNG5"/>
<dbReference type="Gene3D" id="3.40.50.300">
    <property type="entry name" value="P-loop containing nucleotide triphosphate hydrolases"/>
    <property type="match status" value="2"/>
</dbReference>
<sequence>MPKYKNQNIFTKSKKFPINNSTETSTKRKKRKLLKADKGNPKKKKHKKDDFIDVHKKEDFIDVNNLDWSEVTCPESVFIGGDDDMGGFLCLEEINDVDVEYEETPTKGNTIRFKKATSNKPTTKKNKNPPAKPHEPLPIEELSKYHDLDTFDEQLMLKSQQPYLDMASTSHSDENLVSEQDEDEDDSNLQIGNEDIDISAWKEFNLSLTIMNGLKALKFERPTPIQEKTLHAGLNGRDVIGKAETGSGKTLAFGIPILEYIVKQKKKSSEKQLVALILTPTRELAIQIKNHLQNVGKFATINIMTVVGGMAIQKQKRLLEKNPNIIVGTPGRLWELFSENDEYLNALRHIRFLVLDEADRMLEAGHFKELSYILSKLSRNRHEQDDKIIQDDAKGIPKRQTFIFSATLDNNLKSDINRKKAVDGTLNSQGTIAELMNRLEFRDSNPLFMDITPKGSIVETLQESKIDCLVREKRTLVFVNSIDAIRRLIPIMRLLNIEVFGLHAQIQQRQRLKNLDRFKQNPNAVMVASDVAARGLDIPLVEHVIHYQLPRSGDIYIHRSGRTARARNEGISLMLCSPEESSFYRKICQDLKKAKGIANFPIDGGGNHDDEWFKKVAEDLEVDLDDELLFNKKETNKGRQNNDGAKYKIQTLKLQLKELLSQPLVPRGVSTKYLTSGIVRDLADRLLNSSSCNSKILGMQKSKATEDLKLKKNYKKTSLKK</sequence>
<dbReference type="EMBL" id="QKWP01000232">
    <property type="protein sequence ID" value="RIB24054.1"/>
    <property type="molecule type" value="Genomic_DNA"/>
</dbReference>
<proteinExistence type="inferred from homology"/>
<feature type="domain" description="DEAD-box RNA helicase Q" evidence="13">
    <location>
        <begin position="199"/>
        <end position="227"/>
    </location>
</feature>
<keyword evidence="6" id="KW-0694">RNA-binding</keyword>
<evidence type="ECO:0000256" key="4">
    <source>
        <dbReference type="ARBA" id="ARBA00022806"/>
    </source>
</evidence>
<keyword evidence="15" id="KW-1185">Reference proteome</keyword>
<dbReference type="InterPro" id="IPR014014">
    <property type="entry name" value="RNA_helicase_DEAD_Q_motif"/>
</dbReference>
<evidence type="ECO:0000256" key="1">
    <source>
        <dbReference type="ARBA" id="ARBA00012552"/>
    </source>
</evidence>
<feature type="short sequence motif" description="Q motif" evidence="8">
    <location>
        <begin position="199"/>
        <end position="227"/>
    </location>
</feature>
<dbReference type="GO" id="GO:0016787">
    <property type="term" value="F:hydrolase activity"/>
    <property type="evidence" value="ECO:0007669"/>
    <property type="project" value="UniProtKB-KW"/>
</dbReference>
<dbReference type="PROSITE" id="PS51192">
    <property type="entry name" value="HELICASE_ATP_BIND_1"/>
    <property type="match status" value="1"/>
</dbReference>
<dbReference type="GO" id="GO:0005829">
    <property type="term" value="C:cytosol"/>
    <property type="evidence" value="ECO:0007669"/>
    <property type="project" value="TreeGrafter"/>
</dbReference>
<evidence type="ECO:0000256" key="9">
    <source>
        <dbReference type="RuleBase" id="RU000492"/>
    </source>
</evidence>
<dbReference type="EC" id="3.6.4.13" evidence="1"/>
<evidence type="ECO:0000313" key="14">
    <source>
        <dbReference type="EMBL" id="RIB24054.1"/>
    </source>
</evidence>
<protein>
    <recommendedName>
        <fullName evidence="1">RNA helicase</fullName>
        <ecNumber evidence="1">3.6.4.13</ecNumber>
    </recommendedName>
</protein>
<dbReference type="PROSITE" id="PS00039">
    <property type="entry name" value="DEAD_ATP_HELICASE"/>
    <property type="match status" value="1"/>
</dbReference>
<feature type="region of interest" description="Disordered" evidence="10">
    <location>
        <begin position="114"/>
        <end position="137"/>
    </location>
</feature>
<dbReference type="InterPro" id="IPR014001">
    <property type="entry name" value="Helicase_ATP-bd"/>
</dbReference>
<dbReference type="SMART" id="SM00487">
    <property type="entry name" value="DEXDc"/>
    <property type="match status" value="1"/>
</dbReference>
<dbReference type="SMART" id="SM00490">
    <property type="entry name" value="HELICc"/>
    <property type="match status" value="1"/>
</dbReference>
<keyword evidence="3 9" id="KW-0378">Hydrolase</keyword>
<evidence type="ECO:0000259" key="11">
    <source>
        <dbReference type="PROSITE" id="PS51192"/>
    </source>
</evidence>
<dbReference type="Pfam" id="PF00270">
    <property type="entry name" value="DEAD"/>
    <property type="match status" value="1"/>
</dbReference>
<organism evidence="14 15">
    <name type="scientific">Gigaspora rosea</name>
    <dbReference type="NCBI Taxonomy" id="44941"/>
    <lineage>
        <taxon>Eukaryota</taxon>
        <taxon>Fungi</taxon>
        <taxon>Fungi incertae sedis</taxon>
        <taxon>Mucoromycota</taxon>
        <taxon>Glomeromycotina</taxon>
        <taxon>Glomeromycetes</taxon>
        <taxon>Diversisporales</taxon>
        <taxon>Gigasporaceae</taxon>
        <taxon>Gigaspora</taxon>
    </lineage>
</organism>
<dbReference type="SUPFAM" id="SSF52540">
    <property type="entry name" value="P-loop containing nucleoside triphosphate hydrolases"/>
    <property type="match status" value="1"/>
</dbReference>
<dbReference type="InterPro" id="IPR027417">
    <property type="entry name" value="P-loop_NTPase"/>
</dbReference>
<dbReference type="GO" id="GO:0003724">
    <property type="term" value="F:RNA helicase activity"/>
    <property type="evidence" value="ECO:0007669"/>
    <property type="project" value="UniProtKB-EC"/>
</dbReference>
<evidence type="ECO:0000256" key="2">
    <source>
        <dbReference type="ARBA" id="ARBA00022741"/>
    </source>
</evidence>
<dbReference type="PANTHER" id="PTHR47959:SF1">
    <property type="entry name" value="ATP-DEPENDENT RNA HELICASE DBPA"/>
    <property type="match status" value="1"/>
</dbReference>
<feature type="domain" description="Helicase C-terminal" evidence="12">
    <location>
        <begin position="465"/>
        <end position="606"/>
    </location>
</feature>
<dbReference type="Pfam" id="PF00271">
    <property type="entry name" value="Helicase_C"/>
    <property type="match status" value="1"/>
</dbReference>
<keyword evidence="4 9" id="KW-0347">Helicase</keyword>
<evidence type="ECO:0000256" key="8">
    <source>
        <dbReference type="PROSITE-ProRule" id="PRU00552"/>
    </source>
</evidence>
<reference evidence="14 15" key="1">
    <citation type="submission" date="2018-06" db="EMBL/GenBank/DDBJ databases">
        <title>Comparative genomics reveals the genomic features of Rhizophagus irregularis, R. cerebriforme, R. diaphanum and Gigaspora rosea, and their symbiotic lifestyle signature.</title>
        <authorList>
            <person name="Morin E."/>
            <person name="San Clemente H."/>
            <person name="Chen E.C.H."/>
            <person name="De La Providencia I."/>
            <person name="Hainaut M."/>
            <person name="Kuo A."/>
            <person name="Kohler A."/>
            <person name="Murat C."/>
            <person name="Tang N."/>
            <person name="Roy S."/>
            <person name="Loubradou J."/>
            <person name="Henrissat B."/>
            <person name="Grigoriev I.V."/>
            <person name="Corradi N."/>
            <person name="Roux C."/>
            <person name="Martin F.M."/>
        </authorList>
    </citation>
    <scope>NUCLEOTIDE SEQUENCE [LARGE SCALE GENOMIC DNA]</scope>
    <source>
        <strain evidence="14 15">DAOM 194757</strain>
    </source>
</reference>
<dbReference type="GO" id="GO:0003723">
    <property type="term" value="F:RNA binding"/>
    <property type="evidence" value="ECO:0007669"/>
    <property type="project" value="UniProtKB-KW"/>
</dbReference>
<dbReference type="PROSITE" id="PS51195">
    <property type="entry name" value="Q_MOTIF"/>
    <property type="match status" value="1"/>
</dbReference>
<evidence type="ECO:0000259" key="12">
    <source>
        <dbReference type="PROSITE" id="PS51194"/>
    </source>
</evidence>
<evidence type="ECO:0000256" key="10">
    <source>
        <dbReference type="SAM" id="MobiDB-lite"/>
    </source>
</evidence>
<dbReference type="PROSITE" id="PS51194">
    <property type="entry name" value="HELICASE_CTER"/>
    <property type="match status" value="1"/>
</dbReference>
<feature type="region of interest" description="Disordered" evidence="10">
    <location>
        <begin position="14"/>
        <end position="49"/>
    </location>
</feature>
<feature type="domain" description="Helicase ATP-binding" evidence="11">
    <location>
        <begin position="230"/>
        <end position="426"/>
    </location>
</feature>
<evidence type="ECO:0000256" key="7">
    <source>
        <dbReference type="ARBA" id="ARBA00047984"/>
    </source>
</evidence>